<keyword evidence="9" id="KW-0472">Membrane</keyword>
<dbReference type="PROSITE" id="PS01162">
    <property type="entry name" value="QOR_ZETA_CRYSTAL"/>
    <property type="match status" value="1"/>
</dbReference>
<dbReference type="InterPro" id="IPR013154">
    <property type="entry name" value="ADH-like_N"/>
</dbReference>
<protein>
    <recommendedName>
        <fullName evidence="11">Enoyl reductase (ER) domain-containing protein</fullName>
    </recommendedName>
</protein>
<dbReference type="SUPFAM" id="SSF51735">
    <property type="entry name" value="NAD(P)-binding Rossmann-fold domains"/>
    <property type="match status" value="1"/>
</dbReference>
<evidence type="ECO:0000256" key="1">
    <source>
        <dbReference type="ARBA" id="ARBA00004651"/>
    </source>
</evidence>
<dbReference type="CDD" id="cd05289">
    <property type="entry name" value="MDR_like_2"/>
    <property type="match status" value="1"/>
</dbReference>
<evidence type="ECO:0000256" key="9">
    <source>
        <dbReference type="ARBA" id="ARBA00023136"/>
    </source>
</evidence>
<organism evidence="12 13">
    <name type="scientific">Carpinus fangiana</name>
    <dbReference type="NCBI Taxonomy" id="176857"/>
    <lineage>
        <taxon>Eukaryota</taxon>
        <taxon>Viridiplantae</taxon>
        <taxon>Streptophyta</taxon>
        <taxon>Embryophyta</taxon>
        <taxon>Tracheophyta</taxon>
        <taxon>Spermatophyta</taxon>
        <taxon>Magnoliopsida</taxon>
        <taxon>eudicotyledons</taxon>
        <taxon>Gunneridae</taxon>
        <taxon>Pentapetalae</taxon>
        <taxon>rosids</taxon>
        <taxon>fabids</taxon>
        <taxon>Fagales</taxon>
        <taxon>Betulaceae</taxon>
        <taxon>Carpinus</taxon>
    </lineage>
</organism>
<dbReference type="InterPro" id="IPR044626">
    <property type="entry name" value="AOR-like"/>
</dbReference>
<feature type="region of interest" description="Disordered" evidence="10">
    <location>
        <begin position="1"/>
        <end position="105"/>
    </location>
</feature>
<dbReference type="Pfam" id="PF13602">
    <property type="entry name" value="ADH_zinc_N_2"/>
    <property type="match status" value="1"/>
</dbReference>
<proteinExistence type="inferred from homology"/>
<evidence type="ECO:0000256" key="8">
    <source>
        <dbReference type="ARBA" id="ARBA00023027"/>
    </source>
</evidence>
<sequence>MSLNSDQEMDKHIEVIEEEEKAKQVGERRTQYVRNGEQKPEEEQEQERYTISDAPSPPIRAMTIIHSSPRYQKPSTPPLDSSSPSSLSSHQSFHEYELNHPSTAPLKISPPAMANRVVQADPVVGTMANPVAQKGFISVGDVEAGTNNRGGGDQRKRSNSSISRWKMTESMVEKALLGLRISGFVFCLISFSVMAADKAQGWALDSFYQYKEFRPICFPIAQQVSFTCMAAPSIPSHIKAWVYSEYGSAVDVLKLDQNVAVPQVKEDQVLIKVVAVSLNPIDSMKMSGFLKDTDTPFPVRLSFHLSPVLILSVFLLSFRKTVPGHDVAGVVVKVGSQVKNFNVGDEVYGDMVEKALDHPRNFGSLAEYTAAEEKLLALKPKNLSFAEAASLPLAIETAYEGLERAGFSAGKSILVLGGSGGVGTLVIQLAKHVFGASKVAATSSTAKLELVKSLGADLAIDYTKENFEDLPEKFDVVYDAVGQSDRAVKAVKEGGQVLEIVPETQTAAVFVLTSNGSFLEKLKPYLESGKVRPLIDPKGHFPFSRTVEAFSYLDAKRATGKVIVYPIP</sequence>
<dbReference type="InterPro" id="IPR002364">
    <property type="entry name" value="Quin_OxRdtase/zeta-crystal_CS"/>
</dbReference>
<dbReference type="InterPro" id="IPR006702">
    <property type="entry name" value="CASP_dom"/>
</dbReference>
<evidence type="ECO:0000256" key="10">
    <source>
        <dbReference type="SAM" id="MobiDB-lite"/>
    </source>
</evidence>
<reference evidence="12 13" key="1">
    <citation type="submission" date="2019-06" db="EMBL/GenBank/DDBJ databases">
        <title>A chromosomal-level reference genome of Carpinus fangiana (Coryloideae, Betulaceae).</title>
        <authorList>
            <person name="Yang X."/>
            <person name="Wang Z."/>
            <person name="Zhang L."/>
            <person name="Hao G."/>
            <person name="Liu J."/>
            <person name="Yang Y."/>
        </authorList>
    </citation>
    <scope>NUCLEOTIDE SEQUENCE [LARGE SCALE GENOMIC DNA]</scope>
    <source>
        <strain evidence="12">Cfa_2016G</strain>
        <tissue evidence="12">Leaf</tissue>
    </source>
</reference>
<dbReference type="PANTHER" id="PTHR44573:SF3">
    <property type="entry name" value="CYTOSOLIC ALKENAL_ONE OXIDOREDUCTASE"/>
    <property type="match status" value="1"/>
</dbReference>
<name>A0A5N6QYA7_9ROSI</name>
<feature type="domain" description="Enoyl reductase (ER)" evidence="11">
    <location>
        <begin position="248"/>
        <end position="564"/>
    </location>
</feature>
<keyword evidence="4" id="KW-1003">Cell membrane</keyword>
<dbReference type="Pfam" id="PF08240">
    <property type="entry name" value="ADH_N"/>
    <property type="match status" value="1"/>
</dbReference>
<accession>A0A5N6QYA7</accession>
<evidence type="ECO:0000259" key="11">
    <source>
        <dbReference type="SMART" id="SM00829"/>
    </source>
</evidence>
<dbReference type="GO" id="GO:0016628">
    <property type="term" value="F:oxidoreductase activity, acting on the CH-CH group of donors, NAD or NADP as acceptor"/>
    <property type="evidence" value="ECO:0007669"/>
    <property type="project" value="InterPro"/>
</dbReference>
<gene>
    <name evidence="12" type="ORF">FH972_007427</name>
</gene>
<evidence type="ECO:0000256" key="6">
    <source>
        <dbReference type="ARBA" id="ARBA00022989"/>
    </source>
</evidence>
<evidence type="ECO:0000313" key="12">
    <source>
        <dbReference type="EMBL" id="KAE8021545.1"/>
    </source>
</evidence>
<keyword evidence="5" id="KW-0812">Transmembrane</keyword>
<dbReference type="InterPro" id="IPR011032">
    <property type="entry name" value="GroES-like_sf"/>
</dbReference>
<feature type="compositionally biased region" description="Basic and acidic residues" evidence="10">
    <location>
        <begin position="8"/>
        <end position="50"/>
    </location>
</feature>
<dbReference type="EMBL" id="CM017323">
    <property type="protein sequence ID" value="KAE8021545.1"/>
    <property type="molecule type" value="Genomic_DNA"/>
</dbReference>
<dbReference type="InterPro" id="IPR020843">
    <property type="entry name" value="ER"/>
</dbReference>
<feature type="region of interest" description="Disordered" evidence="10">
    <location>
        <begin position="142"/>
        <end position="162"/>
    </location>
</feature>
<keyword evidence="6" id="KW-1133">Transmembrane helix</keyword>
<comment type="similarity">
    <text evidence="3">Belongs to the zinc-containing alcohol dehydrogenase family. Quinone oxidoreductase subfamily.</text>
</comment>
<keyword evidence="8" id="KW-0520">NAD</keyword>
<evidence type="ECO:0000256" key="5">
    <source>
        <dbReference type="ARBA" id="ARBA00022692"/>
    </source>
</evidence>
<dbReference type="Gene3D" id="3.90.180.10">
    <property type="entry name" value="Medium-chain alcohol dehydrogenases, catalytic domain"/>
    <property type="match status" value="1"/>
</dbReference>
<dbReference type="Proteomes" id="UP000327013">
    <property type="component" value="Chromosome 3"/>
</dbReference>
<dbReference type="Pfam" id="PF04535">
    <property type="entry name" value="CASP_dom"/>
    <property type="match status" value="1"/>
</dbReference>
<dbReference type="InterPro" id="IPR036291">
    <property type="entry name" value="NAD(P)-bd_dom_sf"/>
</dbReference>
<evidence type="ECO:0000256" key="4">
    <source>
        <dbReference type="ARBA" id="ARBA00022475"/>
    </source>
</evidence>
<comment type="subcellular location">
    <subcellularLocation>
        <location evidence="1">Cell membrane</location>
        <topology evidence="1">Multi-pass membrane protein</topology>
    </subcellularLocation>
</comment>
<dbReference type="Gene3D" id="3.40.50.720">
    <property type="entry name" value="NAD(P)-binding Rossmann-like Domain"/>
    <property type="match status" value="1"/>
</dbReference>
<evidence type="ECO:0000256" key="7">
    <source>
        <dbReference type="ARBA" id="ARBA00023002"/>
    </source>
</evidence>
<dbReference type="GO" id="GO:0005886">
    <property type="term" value="C:plasma membrane"/>
    <property type="evidence" value="ECO:0007669"/>
    <property type="project" value="UniProtKB-SubCell"/>
</dbReference>
<dbReference type="AlphaFoldDB" id="A0A5N6QYA7"/>
<evidence type="ECO:0000256" key="2">
    <source>
        <dbReference type="ARBA" id="ARBA00007651"/>
    </source>
</evidence>
<dbReference type="SUPFAM" id="SSF50129">
    <property type="entry name" value="GroES-like"/>
    <property type="match status" value="1"/>
</dbReference>
<feature type="compositionally biased region" description="Low complexity" evidence="10">
    <location>
        <begin position="78"/>
        <end position="89"/>
    </location>
</feature>
<comment type="similarity">
    <text evidence="2">Belongs to the Casparian strip membrane proteins (CASP) family.</text>
</comment>
<dbReference type="GO" id="GO:0008270">
    <property type="term" value="F:zinc ion binding"/>
    <property type="evidence" value="ECO:0007669"/>
    <property type="project" value="InterPro"/>
</dbReference>
<evidence type="ECO:0000313" key="13">
    <source>
        <dbReference type="Proteomes" id="UP000327013"/>
    </source>
</evidence>
<keyword evidence="7" id="KW-0560">Oxidoreductase</keyword>
<dbReference type="OrthoDB" id="48317at2759"/>
<keyword evidence="13" id="KW-1185">Reference proteome</keyword>
<dbReference type="PANTHER" id="PTHR44573">
    <property type="entry name" value="NADPH-DEPENDENT ALKENAL/ONE OXIDOREDUCTASE, CHLOROPLASTIC"/>
    <property type="match status" value="1"/>
</dbReference>
<dbReference type="SMART" id="SM00829">
    <property type="entry name" value="PKS_ER"/>
    <property type="match status" value="1"/>
</dbReference>
<evidence type="ECO:0000256" key="3">
    <source>
        <dbReference type="ARBA" id="ARBA00010371"/>
    </source>
</evidence>